<organism evidence="2 3">
    <name type="scientific">Desulfonema ishimotonii</name>
    <dbReference type="NCBI Taxonomy" id="45657"/>
    <lineage>
        <taxon>Bacteria</taxon>
        <taxon>Pseudomonadati</taxon>
        <taxon>Thermodesulfobacteriota</taxon>
        <taxon>Desulfobacteria</taxon>
        <taxon>Desulfobacterales</taxon>
        <taxon>Desulfococcaceae</taxon>
        <taxon>Desulfonema</taxon>
    </lineage>
</organism>
<keyword evidence="3" id="KW-1185">Reference proteome</keyword>
<dbReference type="Pfam" id="PF02754">
    <property type="entry name" value="CCG"/>
    <property type="match status" value="2"/>
</dbReference>
<feature type="domain" description="Cysteine-rich" evidence="1">
    <location>
        <begin position="12"/>
        <end position="93"/>
    </location>
</feature>
<evidence type="ECO:0000313" key="2">
    <source>
        <dbReference type="EMBL" id="GBC61144.1"/>
    </source>
</evidence>
<evidence type="ECO:0000259" key="1">
    <source>
        <dbReference type="Pfam" id="PF02754"/>
    </source>
</evidence>
<dbReference type="EMBL" id="BEXT01000001">
    <property type="protein sequence ID" value="GBC61144.1"/>
    <property type="molecule type" value="Genomic_DNA"/>
</dbReference>
<dbReference type="RefSeq" id="WP_124328471.1">
    <property type="nucleotide sequence ID" value="NZ_BEXT01000001.1"/>
</dbReference>
<sequence>MRNHYPDKPKRVYFFGTCLIDMSYPEAGMAGIRLIRREGVGVIFPQAQSCCGQPAYNSGFPEEARAVARKQLRTFPADYPIVVPSGSCAGMMKVHYPHLFEGDPEYDAACRFSDRVFELTEFLVHVLKVRLEDRGEPVTVTWHSSCHALREMGVTEDSKRLIRQLKNVTLKELERENECCGFGGTFSVKQPEISAAMVADKVADVRGTGASRLIGGDCGCLMNITGAMGKKSVPVTGQHIAEFIWERTNG</sequence>
<dbReference type="Proteomes" id="UP000288096">
    <property type="component" value="Unassembled WGS sequence"/>
</dbReference>
<comment type="caution">
    <text evidence="2">The sequence shown here is derived from an EMBL/GenBank/DDBJ whole genome shotgun (WGS) entry which is preliminary data.</text>
</comment>
<dbReference type="PANTHER" id="PTHR30296:SF0">
    <property type="entry name" value="LACTATE UTILIZATION PROTEIN A"/>
    <property type="match status" value="1"/>
</dbReference>
<evidence type="ECO:0000313" key="3">
    <source>
        <dbReference type="Proteomes" id="UP000288096"/>
    </source>
</evidence>
<accession>A0A401FW25</accession>
<feature type="domain" description="Cysteine-rich" evidence="1">
    <location>
        <begin position="140"/>
        <end position="224"/>
    </location>
</feature>
<dbReference type="PANTHER" id="PTHR30296">
    <property type="entry name" value="UNCHARACTERIZED PROTEIN YKGE"/>
    <property type="match status" value="1"/>
</dbReference>
<reference evidence="3" key="2">
    <citation type="submission" date="2019-01" db="EMBL/GenBank/DDBJ databases">
        <title>Genome sequence of Desulfonema ishimotonii strain Tokyo 01.</title>
        <authorList>
            <person name="Fukui M."/>
        </authorList>
    </citation>
    <scope>NUCLEOTIDE SEQUENCE [LARGE SCALE GENOMIC DNA]</scope>
    <source>
        <strain evidence="3">Tokyo 01</strain>
    </source>
</reference>
<dbReference type="GO" id="GO:0016491">
    <property type="term" value="F:oxidoreductase activity"/>
    <property type="evidence" value="ECO:0007669"/>
    <property type="project" value="UniProtKB-ARBA"/>
</dbReference>
<name>A0A401FW25_9BACT</name>
<dbReference type="OrthoDB" id="5289041at2"/>
<proteinExistence type="predicted"/>
<protein>
    <submittedName>
        <fullName evidence="2">Oxidoreductase</fullName>
    </submittedName>
</protein>
<dbReference type="AlphaFoldDB" id="A0A401FW25"/>
<reference evidence="3" key="1">
    <citation type="submission" date="2017-11" db="EMBL/GenBank/DDBJ databases">
        <authorList>
            <person name="Watanabe M."/>
            <person name="Kojima H."/>
        </authorList>
    </citation>
    <scope>NUCLEOTIDE SEQUENCE [LARGE SCALE GENOMIC DNA]</scope>
    <source>
        <strain evidence="3">Tokyo 01</strain>
    </source>
</reference>
<dbReference type="InterPro" id="IPR004017">
    <property type="entry name" value="Cys_rich_dom"/>
</dbReference>
<dbReference type="GO" id="GO:0005829">
    <property type="term" value="C:cytosol"/>
    <property type="evidence" value="ECO:0007669"/>
    <property type="project" value="TreeGrafter"/>
</dbReference>
<gene>
    <name evidence="2" type="ORF">DENIS_2104</name>
</gene>